<reference evidence="1" key="1">
    <citation type="journal article" date="2020" name="Nature">
        <title>Giant virus diversity and host interactions through global metagenomics.</title>
        <authorList>
            <person name="Schulz F."/>
            <person name="Roux S."/>
            <person name="Paez-Espino D."/>
            <person name="Jungbluth S."/>
            <person name="Walsh D.A."/>
            <person name="Denef V.J."/>
            <person name="McMahon K.D."/>
            <person name="Konstantinidis K.T."/>
            <person name="Eloe-Fadrosh E.A."/>
            <person name="Kyrpides N.C."/>
            <person name="Woyke T."/>
        </authorList>
    </citation>
    <scope>NUCLEOTIDE SEQUENCE</scope>
    <source>
        <strain evidence="1">GVMAG-M-3300023179-90</strain>
    </source>
</reference>
<organism evidence="1">
    <name type="scientific">viral metagenome</name>
    <dbReference type="NCBI Taxonomy" id="1070528"/>
    <lineage>
        <taxon>unclassified sequences</taxon>
        <taxon>metagenomes</taxon>
        <taxon>organismal metagenomes</taxon>
    </lineage>
</organism>
<accession>A0A6C0HB45</accession>
<dbReference type="AlphaFoldDB" id="A0A6C0HB45"/>
<dbReference type="EMBL" id="MN739921">
    <property type="protein sequence ID" value="QHT77811.1"/>
    <property type="molecule type" value="Genomic_DNA"/>
</dbReference>
<proteinExistence type="predicted"/>
<protein>
    <submittedName>
        <fullName evidence="1">Uncharacterized protein</fullName>
    </submittedName>
</protein>
<evidence type="ECO:0000313" key="1">
    <source>
        <dbReference type="EMBL" id="QHT77811.1"/>
    </source>
</evidence>
<name>A0A6C0HB45_9ZZZZ</name>
<sequence>MQFLVIIQLLYILFTNSFIKIPFQKKQYNLCECSKDIFKYIRNHTLYNKKCIQLDIPSDEPKDERWEDGEIPWEFNDTQRISNNTIQNPMLEGHNVAFLFI</sequence>